<dbReference type="InterPro" id="IPR048028">
    <property type="entry name" value="Psb34-like"/>
</dbReference>
<dbReference type="HOGENOM" id="CLU_200793_0_0_3"/>
<evidence type="ECO:0000313" key="3">
    <source>
        <dbReference type="Proteomes" id="UP000010475"/>
    </source>
</evidence>
<dbReference type="OrthoDB" id="462212at2"/>
<protein>
    <recommendedName>
        <fullName evidence="4">Ssl1498 family light-harvesting-like protein</fullName>
    </recommendedName>
</protein>
<dbReference type="eggNOG" id="ENOG5033BN1">
    <property type="taxonomic scope" value="Bacteria"/>
</dbReference>
<sequence length="56" mass="6101">MYTTVNEQGILNNYANEPKAYYAAYPSPEQQSRYVFQGAAALLFVAALVLIALGVS</sequence>
<reference evidence="2 3" key="1">
    <citation type="submission" date="2012-06" db="EMBL/GenBank/DDBJ databases">
        <title>Finished chromosome of genome of Cylindrospermum stagnale PCC 7417.</title>
        <authorList>
            <consortium name="US DOE Joint Genome Institute"/>
            <person name="Gugger M."/>
            <person name="Coursin T."/>
            <person name="Rippka R."/>
            <person name="Tandeau De Marsac N."/>
            <person name="Huntemann M."/>
            <person name="Wei C.-L."/>
            <person name="Han J."/>
            <person name="Detter J.C."/>
            <person name="Han C."/>
            <person name="Tapia R."/>
            <person name="Chen A."/>
            <person name="Kyrpides N."/>
            <person name="Mavromatis K."/>
            <person name="Markowitz V."/>
            <person name="Szeto E."/>
            <person name="Ivanova N."/>
            <person name="Pagani I."/>
            <person name="Pati A."/>
            <person name="Goodwin L."/>
            <person name="Nordberg H.P."/>
            <person name="Cantor M.N."/>
            <person name="Hua S.X."/>
            <person name="Woyke T."/>
            <person name="Kerfeld C.A."/>
        </authorList>
    </citation>
    <scope>NUCLEOTIDE SEQUENCE [LARGE SCALE GENOMIC DNA]</scope>
    <source>
        <strain evidence="2 3">PCC 7417</strain>
    </source>
</reference>
<dbReference type="NCBIfam" id="NF033486">
    <property type="entry name" value="harvest_ssl1498"/>
    <property type="match status" value="1"/>
</dbReference>
<keyword evidence="1" id="KW-1133">Transmembrane helix</keyword>
<keyword evidence="3" id="KW-1185">Reference proteome</keyword>
<dbReference type="Proteomes" id="UP000010475">
    <property type="component" value="Chromosome"/>
</dbReference>
<dbReference type="PATRIC" id="fig|56107.3.peg.1465"/>
<evidence type="ECO:0008006" key="4">
    <source>
        <dbReference type="Google" id="ProtNLM"/>
    </source>
</evidence>
<keyword evidence="1" id="KW-0472">Membrane</keyword>
<name>K9WUV9_9NOST</name>
<gene>
    <name evidence="2" type="ORF">Cylst_1293</name>
</gene>
<evidence type="ECO:0000313" key="2">
    <source>
        <dbReference type="EMBL" id="AFZ23584.1"/>
    </source>
</evidence>
<dbReference type="STRING" id="56107.Cylst_1293"/>
<feature type="transmembrane region" description="Helical" evidence="1">
    <location>
        <begin position="34"/>
        <end position="55"/>
    </location>
</feature>
<organism evidence="2 3">
    <name type="scientific">Cylindrospermum stagnale PCC 7417</name>
    <dbReference type="NCBI Taxonomy" id="56107"/>
    <lineage>
        <taxon>Bacteria</taxon>
        <taxon>Bacillati</taxon>
        <taxon>Cyanobacteriota</taxon>
        <taxon>Cyanophyceae</taxon>
        <taxon>Nostocales</taxon>
        <taxon>Nostocaceae</taxon>
        <taxon>Cylindrospermum</taxon>
    </lineage>
</organism>
<dbReference type="Pfam" id="PF26394">
    <property type="entry name" value="Psb34"/>
    <property type="match status" value="1"/>
</dbReference>
<dbReference type="RefSeq" id="WP_015206840.1">
    <property type="nucleotide sequence ID" value="NC_019757.1"/>
</dbReference>
<evidence type="ECO:0000256" key="1">
    <source>
        <dbReference type="SAM" id="Phobius"/>
    </source>
</evidence>
<proteinExistence type="predicted"/>
<dbReference type="KEGG" id="csg:Cylst_1293"/>
<dbReference type="AlphaFoldDB" id="K9WUV9"/>
<dbReference type="EMBL" id="CP003642">
    <property type="protein sequence ID" value="AFZ23584.1"/>
    <property type="molecule type" value="Genomic_DNA"/>
</dbReference>
<keyword evidence="1" id="KW-0812">Transmembrane</keyword>
<accession>K9WUV9</accession>